<dbReference type="InterPro" id="IPR002563">
    <property type="entry name" value="Flavin_Rdtase-like_dom"/>
</dbReference>
<evidence type="ECO:0000259" key="3">
    <source>
        <dbReference type="SMART" id="SM00903"/>
    </source>
</evidence>
<dbReference type="PANTHER" id="PTHR30466:SF11">
    <property type="entry name" value="FLAVIN-DEPENDENT MONOOXYGENASE, REDUCTASE SUBUNIT HSAB"/>
    <property type="match status" value="1"/>
</dbReference>
<feature type="domain" description="Flavin reductase like" evidence="3">
    <location>
        <begin position="25"/>
        <end position="168"/>
    </location>
</feature>
<evidence type="ECO:0000313" key="4">
    <source>
        <dbReference type="EMBL" id="RCW37646.1"/>
    </source>
</evidence>
<dbReference type="OrthoDB" id="9792858at2"/>
<dbReference type="AlphaFoldDB" id="A0A368V935"/>
<dbReference type="InterPro" id="IPR012349">
    <property type="entry name" value="Split_barrel_FMN-bd"/>
</dbReference>
<evidence type="ECO:0000256" key="1">
    <source>
        <dbReference type="ARBA" id="ARBA00008898"/>
    </source>
</evidence>
<name>A0A368V935_9ACTN</name>
<organism evidence="4 5">
    <name type="scientific">Halopolyspora algeriensis</name>
    <dbReference type="NCBI Taxonomy" id="1500506"/>
    <lineage>
        <taxon>Bacteria</taxon>
        <taxon>Bacillati</taxon>
        <taxon>Actinomycetota</taxon>
        <taxon>Actinomycetes</taxon>
        <taxon>Actinomycetes incertae sedis</taxon>
        <taxon>Halopolyspora</taxon>
    </lineage>
</organism>
<dbReference type="SUPFAM" id="SSF50475">
    <property type="entry name" value="FMN-binding split barrel"/>
    <property type="match status" value="1"/>
</dbReference>
<keyword evidence="2" id="KW-0560">Oxidoreductase</keyword>
<dbReference type="EMBL" id="QPJC01000025">
    <property type="protein sequence ID" value="RCW37646.1"/>
    <property type="molecule type" value="Genomic_DNA"/>
</dbReference>
<dbReference type="Proteomes" id="UP000253495">
    <property type="component" value="Unassembled WGS sequence"/>
</dbReference>
<evidence type="ECO:0000256" key="2">
    <source>
        <dbReference type="ARBA" id="ARBA00023002"/>
    </source>
</evidence>
<comment type="caution">
    <text evidence="4">The sequence shown here is derived from an EMBL/GenBank/DDBJ whole genome shotgun (WGS) entry which is preliminary data.</text>
</comment>
<dbReference type="GO" id="GO:0010181">
    <property type="term" value="F:FMN binding"/>
    <property type="evidence" value="ECO:0007669"/>
    <property type="project" value="InterPro"/>
</dbReference>
<comment type="similarity">
    <text evidence="1">Belongs to the non-flavoprotein flavin reductase family.</text>
</comment>
<dbReference type="Pfam" id="PF01613">
    <property type="entry name" value="Flavin_Reduct"/>
    <property type="match status" value="1"/>
</dbReference>
<sequence length="177" mass="18822">MSGVNNSESDLVVDPVDEGVFRDVVGRFVTGVTILTGSSEGRNHGMVVSAFSSLSVDPPMVLVCANRKSRTQDTVRKSGAFGVNVLAEHQHDLVRLFSSAEPEKFSGVLWSPSEQLGLPLLTGVLGWLECRVIKEFEVATHAVFMGEVLGAGARGGAPLAYFRGGFDRLVGTLTDGN</sequence>
<evidence type="ECO:0000313" key="5">
    <source>
        <dbReference type="Proteomes" id="UP000253495"/>
    </source>
</evidence>
<accession>A0A368V935</accession>
<dbReference type="GO" id="GO:0042602">
    <property type="term" value="F:riboflavin reductase (NADPH) activity"/>
    <property type="evidence" value="ECO:0007669"/>
    <property type="project" value="TreeGrafter"/>
</dbReference>
<keyword evidence="5" id="KW-1185">Reference proteome</keyword>
<protein>
    <submittedName>
        <fullName evidence="4">Flavin reductase (DIM6/NTAB) family NADH-FMN oxidoreductase RutF</fullName>
    </submittedName>
</protein>
<reference evidence="4 5" key="1">
    <citation type="submission" date="2018-07" db="EMBL/GenBank/DDBJ databases">
        <title>Genomic Encyclopedia of Type Strains, Phase III (KMG-III): the genomes of soil and plant-associated and newly described type strains.</title>
        <authorList>
            <person name="Whitman W."/>
        </authorList>
    </citation>
    <scope>NUCLEOTIDE SEQUENCE [LARGE SCALE GENOMIC DNA]</scope>
    <source>
        <strain evidence="4 5">CECT 8575</strain>
    </source>
</reference>
<dbReference type="SMART" id="SM00903">
    <property type="entry name" value="Flavin_Reduct"/>
    <property type="match status" value="1"/>
</dbReference>
<dbReference type="PANTHER" id="PTHR30466">
    <property type="entry name" value="FLAVIN REDUCTASE"/>
    <property type="match status" value="1"/>
</dbReference>
<proteinExistence type="inferred from homology"/>
<gene>
    <name evidence="4" type="ORF">DFQ14_1252</name>
</gene>
<dbReference type="InterPro" id="IPR050268">
    <property type="entry name" value="NADH-dep_flavin_reductase"/>
</dbReference>
<dbReference type="Gene3D" id="2.30.110.10">
    <property type="entry name" value="Electron Transport, Fmn-binding Protein, Chain A"/>
    <property type="match status" value="1"/>
</dbReference>